<dbReference type="InterPro" id="IPR008988">
    <property type="entry name" value="Transcriptional_repressor_C"/>
</dbReference>
<evidence type="ECO:0000313" key="4">
    <source>
        <dbReference type="Proteomes" id="UP000563151"/>
    </source>
</evidence>
<comment type="caution">
    <text evidence="3">The sequence shown here is derived from an EMBL/GenBank/DDBJ whole genome shotgun (WGS) entry which is preliminary data.</text>
</comment>
<dbReference type="RefSeq" id="WP_035148317.1">
    <property type="nucleotide sequence ID" value="NZ_JAAZWO010000022.1"/>
</dbReference>
<evidence type="ECO:0000313" key="3">
    <source>
        <dbReference type="EMBL" id="MBC2399125.1"/>
    </source>
</evidence>
<keyword evidence="4" id="KW-1185">Reference proteome</keyword>
<dbReference type="InterPro" id="IPR007167">
    <property type="entry name" value="Fe-transptr_FeoA-like"/>
</dbReference>
<gene>
    <name evidence="3" type="ORF">HGG79_15270</name>
</gene>
<dbReference type="Pfam" id="PF04023">
    <property type="entry name" value="FeoA"/>
    <property type="match status" value="1"/>
</dbReference>
<dbReference type="GO" id="GO:0046914">
    <property type="term" value="F:transition metal ion binding"/>
    <property type="evidence" value="ECO:0007669"/>
    <property type="project" value="InterPro"/>
</dbReference>
<accession>A0A923EE18</accession>
<feature type="domain" description="Ferrous iron transporter FeoA-like" evidence="2">
    <location>
        <begin position="1"/>
        <end position="72"/>
    </location>
</feature>
<dbReference type="SUPFAM" id="SSF50037">
    <property type="entry name" value="C-terminal domain of transcriptional repressors"/>
    <property type="match status" value="1"/>
</dbReference>
<dbReference type="PANTHER" id="PTHR43151:SF1">
    <property type="entry name" value="SSR2333 PROTEIN"/>
    <property type="match status" value="1"/>
</dbReference>
<reference evidence="3 4" key="1">
    <citation type="submission" date="2020-04" db="EMBL/GenBank/DDBJ databases">
        <title>Genomic insights into acetone-butanol-ethanol (ABE) fermentation by sequencing solventogenic clostridia strains.</title>
        <authorList>
            <person name="Brown S."/>
        </authorList>
    </citation>
    <scope>NUCLEOTIDE SEQUENCE [LARGE SCALE GENOMIC DNA]</scope>
    <source>
        <strain evidence="3 4">DJ011</strain>
    </source>
</reference>
<dbReference type="SMART" id="SM00899">
    <property type="entry name" value="FeoA"/>
    <property type="match status" value="1"/>
</dbReference>
<sequence length="86" mass="9554">MTLLDGNIRGNYIIVRTNINKSIKRRLEALGLTNGTKIQILNNKKNGSIIFKVRGTRLAVGKKIAFGIEVEDISSSSLNRKENITL</sequence>
<dbReference type="InterPro" id="IPR053184">
    <property type="entry name" value="FeoA-like"/>
</dbReference>
<dbReference type="InterPro" id="IPR038157">
    <property type="entry name" value="FeoA_core_dom"/>
</dbReference>
<dbReference type="PANTHER" id="PTHR43151">
    <property type="entry name" value="FEOA FAMILY PROTEIN"/>
    <property type="match status" value="1"/>
</dbReference>
<organism evidence="3 4">
    <name type="scientific">Clostridium tetanomorphum</name>
    <dbReference type="NCBI Taxonomy" id="1553"/>
    <lineage>
        <taxon>Bacteria</taxon>
        <taxon>Bacillati</taxon>
        <taxon>Bacillota</taxon>
        <taxon>Clostridia</taxon>
        <taxon>Eubacteriales</taxon>
        <taxon>Clostridiaceae</taxon>
        <taxon>Clostridium</taxon>
    </lineage>
</organism>
<proteinExistence type="predicted"/>
<evidence type="ECO:0000259" key="2">
    <source>
        <dbReference type="SMART" id="SM00899"/>
    </source>
</evidence>
<name>A0A923EE18_CLOTT</name>
<dbReference type="AlphaFoldDB" id="A0A923EE18"/>
<dbReference type="EMBL" id="JAAZWO010000022">
    <property type="protein sequence ID" value="MBC2399125.1"/>
    <property type="molecule type" value="Genomic_DNA"/>
</dbReference>
<dbReference type="Proteomes" id="UP000563151">
    <property type="component" value="Unassembled WGS sequence"/>
</dbReference>
<keyword evidence="1" id="KW-0408">Iron</keyword>
<dbReference type="Gene3D" id="2.30.30.90">
    <property type="match status" value="1"/>
</dbReference>
<protein>
    <submittedName>
        <fullName evidence="3">Ferrous iron transport protein A</fullName>
    </submittedName>
</protein>
<evidence type="ECO:0000256" key="1">
    <source>
        <dbReference type="ARBA" id="ARBA00023004"/>
    </source>
</evidence>